<dbReference type="PANTHER" id="PTHR30158">
    <property type="entry name" value="ACRA/E-RELATED COMPONENT OF DRUG EFFLUX TRANSPORTER"/>
    <property type="match status" value="1"/>
</dbReference>
<sequence precursor="true">MTQLPFPALARPAAAFALGLLVAVALGCAKPPPPLVKASAPDVVVALPVVKGVTDFEDFTGRTEAYKVVDVKPQLTALLDRVHFKDGAFLPEGTPLFDLDARFYKAQADGADASLKLSRAKRDLAKTLLNTAEKSRDQGVISADEYAKTAAEFQAAEAAVKVAEYDLEKAATTLGYTRIKSRYTGRLGKAMVDPGNVVKENETVLTRLVVLDPIYVVFDIDERTLLRIRRLVAEGRVPSARESPITVRVGLADEDGYSFTAPLTFVDNQLDVGTGTLRFRGEMRNPTLQRAGLPAVVGGAAATGADINAARLLSPGMFVRVRFPVGREHPAVLIPEEAIGADQGQRFVFVLNDKDEAQYRRVQLGAQEGRLRVIDDGVRPGERVVVSGLQRVRAGLKVNPKAAPTAKQ</sequence>
<name>A0A517XTL6_9BACT</name>
<dbReference type="GO" id="GO:0030313">
    <property type="term" value="C:cell envelope"/>
    <property type="evidence" value="ECO:0007669"/>
    <property type="project" value="UniProtKB-SubCell"/>
</dbReference>
<organism evidence="5 6">
    <name type="scientific">Urbifossiella limnaea</name>
    <dbReference type="NCBI Taxonomy" id="2528023"/>
    <lineage>
        <taxon>Bacteria</taxon>
        <taxon>Pseudomonadati</taxon>
        <taxon>Planctomycetota</taxon>
        <taxon>Planctomycetia</taxon>
        <taxon>Gemmatales</taxon>
        <taxon>Gemmataceae</taxon>
        <taxon>Urbifossiella</taxon>
    </lineage>
</organism>
<dbReference type="SUPFAM" id="SSF111369">
    <property type="entry name" value="HlyD-like secretion proteins"/>
    <property type="match status" value="1"/>
</dbReference>
<dbReference type="AlphaFoldDB" id="A0A517XTL6"/>
<reference evidence="5 6" key="1">
    <citation type="submission" date="2019-02" db="EMBL/GenBank/DDBJ databases">
        <title>Deep-cultivation of Planctomycetes and their phenomic and genomic characterization uncovers novel biology.</title>
        <authorList>
            <person name="Wiegand S."/>
            <person name="Jogler M."/>
            <person name="Boedeker C."/>
            <person name="Pinto D."/>
            <person name="Vollmers J."/>
            <person name="Rivas-Marin E."/>
            <person name="Kohn T."/>
            <person name="Peeters S.H."/>
            <person name="Heuer A."/>
            <person name="Rast P."/>
            <person name="Oberbeckmann S."/>
            <person name="Bunk B."/>
            <person name="Jeske O."/>
            <person name="Meyerdierks A."/>
            <person name="Storesund J.E."/>
            <person name="Kallscheuer N."/>
            <person name="Luecker S."/>
            <person name="Lage O.M."/>
            <person name="Pohl T."/>
            <person name="Merkel B.J."/>
            <person name="Hornburger P."/>
            <person name="Mueller R.-W."/>
            <person name="Bruemmer F."/>
            <person name="Labrenz M."/>
            <person name="Spormann A.M."/>
            <person name="Op den Camp H."/>
            <person name="Overmann J."/>
            <person name="Amann R."/>
            <person name="Jetten M.S.M."/>
            <person name="Mascher T."/>
            <person name="Medema M.H."/>
            <person name="Devos D.P."/>
            <person name="Kaster A.-K."/>
            <person name="Ovreas L."/>
            <person name="Rohde M."/>
            <person name="Galperin M.Y."/>
            <person name="Jogler C."/>
        </authorList>
    </citation>
    <scope>NUCLEOTIDE SEQUENCE [LARGE SCALE GENOMIC DNA]</scope>
    <source>
        <strain evidence="5 6">ETA_A1</strain>
    </source>
</reference>
<comment type="similarity">
    <text evidence="2">Belongs to the membrane fusion protein (MFP) (TC 8.A.1) family.</text>
</comment>
<feature type="domain" description="Multidrug resistance protein MdtA-like C-terminal permuted SH3" evidence="4">
    <location>
        <begin position="331"/>
        <end position="391"/>
    </location>
</feature>
<keyword evidence="6" id="KW-1185">Reference proteome</keyword>
<gene>
    <name evidence="5" type="primary">srpA</name>
    <name evidence="5" type="ORF">ETAA1_28030</name>
</gene>
<dbReference type="Gene3D" id="2.40.420.20">
    <property type="match status" value="1"/>
</dbReference>
<feature type="chain" id="PRO_5021817310" evidence="3">
    <location>
        <begin position="30"/>
        <end position="408"/>
    </location>
</feature>
<dbReference type="Gene3D" id="2.40.50.100">
    <property type="match status" value="1"/>
</dbReference>
<dbReference type="Gene3D" id="1.10.287.470">
    <property type="entry name" value="Helix hairpin bin"/>
    <property type="match status" value="1"/>
</dbReference>
<comment type="subcellular location">
    <subcellularLocation>
        <location evidence="1">Cell envelope</location>
    </subcellularLocation>
</comment>
<dbReference type="EMBL" id="CP036273">
    <property type="protein sequence ID" value="QDU20842.1"/>
    <property type="molecule type" value="Genomic_DNA"/>
</dbReference>
<dbReference type="NCBIfam" id="TIGR01730">
    <property type="entry name" value="RND_mfp"/>
    <property type="match status" value="1"/>
</dbReference>
<dbReference type="GO" id="GO:0005886">
    <property type="term" value="C:plasma membrane"/>
    <property type="evidence" value="ECO:0007669"/>
    <property type="project" value="TreeGrafter"/>
</dbReference>
<dbReference type="PANTHER" id="PTHR30158:SF10">
    <property type="entry name" value="CATION EFFLUX PUMP"/>
    <property type="match status" value="1"/>
</dbReference>
<dbReference type="InterPro" id="IPR006143">
    <property type="entry name" value="RND_pump_MFP"/>
</dbReference>
<feature type="signal peptide" evidence="3">
    <location>
        <begin position="1"/>
        <end position="29"/>
    </location>
</feature>
<dbReference type="RefSeq" id="WP_145239088.1">
    <property type="nucleotide sequence ID" value="NZ_CP036273.1"/>
</dbReference>
<dbReference type="GO" id="GO:0046677">
    <property type="term" value="P:response to antibiotic"/>
    <property type="evidence" value="ECO:0007669"/>
    <property type="project" value="TreeGrafter"/>
</dbReference>
<evidence type="ECO:0000256" key="2">
    <source>
        <dbReference type="ARBA" id="ARBA00009477"/>
    </source>
</evidence>
<dbReference type="Pfam" id="PF25967">
    <property type="entry name" value="RND-MFP_C"/>
    <property type="match status" value="1"/>
</dbReference>
<dbReference type="FunFam" id="2.40.420.20:FF:000001">
    <property type="entry name" value="Efflux RND transporter periplasmic adaptor subunit"/>
    <property type="match status" value="1"/>
</dbReference>
<protein>
    <submittedName>
        <fullName evidence="5">Solvent efflux pump periplasmic linker SrpA</fullName>
    </submittedName>
</protein>
<accession>A0A517XTL6</accession>
<dbReference type="InterPro" id="IPR058627">
    <property type="entry name" value="MdtA-like_C"/>
</dbReference>
<keyword evidence="3" id="KW-0732">Signal</keyword>
<proteinExistence type="inferred from homology"/>
<evidence type="ECO:0000259" key="4">
    <source>
        <dbReference type="Pfam" id="PF25967"/>
    </source>
</evidence>
<dbReference type="GO" id="GO:0022857">
    <property type="term" value="F:transmembrane transporter activity"/>
    <property type="evidence" value="ECO:0007669"/>
    <property type="project" value="InterPro"/>
</dbReference>
<dbReference type="Gene3D" id="2.40.30.170">
    <property type="match status" value="1"/>
</dbReference>
<evidence type="ECO:0000313" key="6">
    <source>
        <dbReference type="Proteomes" id="UP000319576"/>
    </source>
</evidence>
<evidence type="ECO:0000256" key="3">
    <source>
        <dbReference type="SAM" id="SignalP"/>
    </source>
</evidence>
<dbReference type="KEGG" id="uli:ETAA1_28030"/>
<evidence type="ECO:0000313" key="5">
    <source>
        <dbReference type="EMBL" id="QDU20842.1"/>
    </source>
</evidence>
<dbReference type="Proteomes" id="UP000319576">
    <property type="component" value="Chromosome"/>
</dbReference>
<dbReference type="OrthoDB" id="9816569at2"/>
<evidence type="ECO:0000256" key="1">
    <source>
        <dbReference type="ARBA" id="ARBA00004196"/>
    </source>
</evidence>